<evidence type="ECO:0000256" key="4">
    <source>
        <dbReference type="ARBA" id="ARBA00022833"/>
    </source>
</evidence>
<dbReference type="InterPro" id="IPR013087">
    <property type="entry name" value="Znf_C2H2_type"/>
</dbReference>
<keyword evidence="3 5" id="KW-0863">Zinc-finger</keyword>
<evidence type="ECO:0000256" key="3">
    <source>
        <dbReference type="ARBA" id="ARBA00022771"/>
    </source>
</evidence>
<reference evidence="8 9" key="1">
    <citation type="submission" date="2024-06" db="EMBL/GenBank/DDBJ databases">
        <title>A chromosome-level genome assembly of beet webworm, Loxostege sticticalis.</title>
        <authorList>
            <person name="Zhang Y."/>
        </authorList>
    </citation>
    <scope>NUCLEOTIDE SEQUENCE [LARGE SCALE GENOMIC DNA]</scope>
    <source>
        <strain evidence="8">AQ028</strain>
        <tissue evidence="8">Male pupae</tissue>
    </source>
</reference>
<keyword evidence="2" id="KW-0677">Repeat</keyword>
<keyword evidence="1" id="KW-0479">Metal-binding</keyword>
<dbReference type="EMBL" id="JBEDNZ010000003">
    <property type="protein sequence ID" value="KAL0850138.1"/>
    <property type="molecule type" value="Genomic_DNA"/>
</dbReference>
<evidence type="ECO:0000256" key="2">
    <source>
        <dbReference type="ARBA" id="ARBA00022737"/>
    </source>
</evidence>
<sequence>MDDDIDIEEHDLLDNPAIKNIFPDLSILKKELSGFFEEASGIKKEPDINEQLSTKYQCYDIDSDSNSSDSNTGKIKVVQNVTQESEQTQTPLLGNKIILGSKPTQPTKIESNERKQQNQDLSAAKIYLEDIGSYLSKSERFCKICLTIFPHKENFEIHKTTVHDQNTTCNENRNETRNKITIGSVIKNYKCNECYESFFEHSLLRRHLINVHKKMFKKSLIDTNHTSLPVSSPLRTRMVRSTKLNQCFHCKVSFSSKKLLIDHIYMVLQSKKGKDDSDPKVSKSEKLHKDQMKTTLRRPKRIIANKRNRPERSQRTSSRNKISAGKLIRKNIPVRRNKSEPFQRNVRKMQNNILIYQCVYCSYIFSNMNFCLKHILNKHKDSSISEVKAVKFDEQCKYCSKKNDNWKLHNIHMQQYHKQKIDRTIKVYPKICLPKVDNIMQIKQMPDLDNTSLIDNNFEESTETEMDMDERQYIEEQNEEVESNSVNNDQLLLKSILFKCMRCDIHFLSAKSAMNHAIHMELLINWKCLSCNKIFKKVDEKLHMKQHSISNTFTVFELTESQLTRILYKCFKCTIHFDANGYLPHFKKCEIAVAESVYCKVCDILIDKRISGSHKNYHNNHKNIKPYDFTIINADAVGAEPIQNTVVDSSTRKISKKTYGLRFCFKLSYCKTCNSFISKQGKSRRVHMESRCAHLPTYICRFCGLIFTNKAMGTHKMMHQERKGIKLQDFSFYNWNGKQILPPVPEYPMCKNCHVHFMSKNAVKSHLCGEDFLTCHLCNIKLSEPVFKLHMSFHYYSNTSKDLSQADTRDEKRTPRPPPRKREISAPGTSTNSPEFREPETNHSLNMELPVTCEANEMKTINLNNSNIECAKLVPEAVTNEGSNQQSAKSTNSHTINKTNQDHRKSDLVLFNVLYCCINCQTTIDTYDAVVEHCQEHLCGGEIKNIACETCKLKLDPKTYGSHKEFHALEATNKSFEVLKFDTFYFALDNSVWIKHIFQNIEDEKTQAILNRSIYKYGGKLKMQVIQEGSSDLTVYKCNSCFVIVDPDFVIKHVENSCFKTRKHPCSYCGLPFMSYISLKKHLSIHKKINISFKSYRIVIINQEKDKKSNKVLNGLNKYFLLYKCRKCNGVIDTYQRQNHTLCNDKDLKNCSVCDLLFYSADYKAHMQKHELVCNFVPKNMKIVLFGQSPLNKLDEKLTNQTNFDGTIVDFTFIQCVKCGVCLDKSPLETVNHHTCYEDSVLSKCSKCELYILKSKFARHSKLHDINAHFVKGNMNIIPYDHSKQLSKFVPANLNHLNDQEPGETKTGRNNKHLSNNMEDLNQTINSSHTAEKSQKISEKTVKLYKCSCGLHFMDKTSIDEHFDHCDTEKSKQHCSKCNLLFTPKVLFNHLLLHHGDKKNIYTFNIKEMSKKKNYIMTLYNCVTCKTHFLEYNKAEIHFENCKGFEVDRKECGTCKLFFSSCSFSQHETLHDDETVADVEIVEVTTKNDKEQMEKALRSIDNELIQADFVRESKYNMSVENLSQIDLNRYSNTIFKCETCNTHFLTQHTLKRHFANGKHVLPPQDTCNICELRFSLQSLTKHIYIHHKEMKLNSGDFVIISNV</sequence>
<dbReference type="PANTHER" id="PTHR24379:SF127">
    <property type="entry name" value="BLOODY FINGERS-RELATED"/>
    <property type="match status" value="1"/>
</dbReference>
<dbReference type="GO" id="GO:0008270">
    <property type="term" value="F:zinc ion binding"/>
    <property type="evidence" value="ECO:0007669"/>
    <property type="project" value="UniProtKB-KW"/>
</dbReference>
<dbReference type="Gene3D" id="3.30.160.60">
    <property type="entry name" value="Classic Zinc Finger"/>
    <property type="match status" value="2"/>
</dbReference>
<dbReference type="PROSITE" id="PS00028">
    <property type="entry name" value="ZINC_FINGER_C2H2_1"/>
    <property type="match status" value="5"/>
</dbReference>
<organism evidence="8 9">
    <name type="scientific">Loxostege sticticalis</name>
    <name type="common">Beet webworm moth</name>
    <dbReference type="NCBI Taxonomy" id="481309"/>
    <lineage>
        <taxon>Eukaryota</taxon>
        <taxon>Metazoa</taxon>
        <taxon>Ecdysozoa</taxon>
        <taxon>Arthropoda</taxon>
        <taxon>Hexapoda</taxon>
        <taxon>Insecta</taxon>
        <taxon>Pterygota</taxon>
        <taxon>Neoptera</taxon>
        <taxon>Endopterygota</taxon>
        <taxon>Lepidoptera</taxon>
        <taxon>Glossata</taxon>
        <taxon>Ditrysia</taxon>
        <taxon>Pyraloidea</taxon>
        <taxon>Crambidae</taxon>
        <taxon>Pyraustinae</taxon>
        <taxon>Loxostege</taxon>
    </lineage>
</organism>
<evidence type="ECO:0000259" key="7">
    <source>
        <dbReference type="PROSITE" id="PS50157"/>
    </source>
</evidence>
<proteinExistence type="predicted"/>
<feature type="domain" description="C2H2-type" evidence="7">
    <location>
        <begin position="1064"/>
        <end position="1086"/>
    </location>
</feature>
<gene>
    <name evidence="8" type="ORF">ABMA28_012016</name>
</gene>
<accession>A0ABD0TLB0</accession>
<name>A0ABD0TLB0_LOXSC</name>
<evidence type="ECO:0000256" key="1">
    <source>
        <dbReference type="ARBA" id="ARBA00022723"/>
    </source>
</evidence>
<feature type="domain" description="C2H2-type" evidence="7">
    <location>
        <begin position="1535"/>
        <end position="1559"/>
    </location>
</feature>
<evidence type="ECO:0000256" key="6">
    <source>
        <dbReference type="SAM" id="MobiDB-lite"/>
    </source>
</evidence>
<evidence type="ECO:0000313" key="8">
    <source>
        <dbReference type="EMBL" id="KAL0850137.1"/>
    </source>
</evidence>
<protein>
    <recommendedName>
        <fullName evidence="7">C2H2-type domain-containing protein</fullName>
    </recommendedName>
</protein>
<dbReference type="Proteomes" id="UP001549921">
    <property type="component" value="Unassembled WGS sequence"/>
</dbReference>
<feature type="region of interest" description="Disordered" evidence="6">
    <location>
        <begin position="802"/>
        <end position="844"/>
    </location>
</feature>
<feature type="domain" description="C2H2-type" evidence="7">
    <location>
        <begin position="189"/>
        <end position="212"/>
    </location>
</feature>
<comment type="caution">
    <text evidence="8">The sequence shown here is derived from an EMBL/GenBank/DDBJ whole genome shotgun (WGS) entry which is preliminary data.</text>
</comment>
<keyword evidence="4" id="KW-0862">Zinc</keyword>
<feature type="compositionally biased region" description="Polar residues" evidence="6">
    <location>
        <begin position="881"/>
        <end position="899"/>
    </location>
</feature>
<feature type="compositionally biased region" description="Basic and acidic residues" evidence="6">
    <location>
        <begin position="272"/>
        <end position="292"/>
    </location>
</feature>
<dbReference type="SMART" id="SM00355">
    <property type="entry name" value="ZnF_C2H2"/>
    <property type="match status" value="17"/>
</dbReference>
<feature type="compositionally biased region" description="Basic and acidic residues" evidence="6">
    <location>
        <begin position="807"/>
        <end position="824"/>
    </location>
</feature>
<evidence type="ECO:0000256" key="5">
    <source>
        <dbReference type="PROSITE-ProRule" id="PRU00042"/>
    </source>
</evidence>
<feature type="region of interest" description="Disordered" evidence="6">
    <location>
        <begin position="1297"/>
        <end position="1316"/>
    </location>
</feature>
<dbReference type="PROSITE" id="PS50157">
    <property type="entry name" value="ZINC_FINGER_C2H2_2"/>
    <property type="match status" value="3"/>
</dbReference>
<evidence type="ECO:0000313" key="9">
    <source>
        <dbReference type="Proteomes" id="UP001549921"/>
    </source>
</evidence>
<dbReference type="GO" id="GO:0006355">
    <property type="term" value="P:regulation of DNA-templated transcription"/>
    <property type="evidence" value="ECO:0007669"/>
    <property type="project" value="UniProtKB-ARBA"/>
</dbReference>
<dbReference type="EMBL" id="JBEDNZ010000003">
    <property type="protein sequence ID" value="KAL0850137.1"/>
    <property type="molecule type" value="Genomic_DNA"/>
</dbReference>
<feature type="region of interest" description="Disordered" evidence="6">
    <location>
        <begin position="272"/>
        <end position="293"/>
    </location>
</feature>
<dbReference type="PANTHER" id="PTHR24379">
    <property type="entry name" value="KRAB AND ZINC FINGER DOMAIN-CONTAINING"/>
    <property type="match status" value="1"/>
</dbReference>
<feature type="region of interest" description="Disordered" evidence="6">
    <location>
        <begin position="881"/>
        <end position="901"/>
    </location>
</feature>